<dbReference type="GO" id="GO:0005886">
    <property type="term" value="C:plasma membrane"/>
    <property type="evidence" value="ECO:0007669"/>
    <property type="project" value="UniProtKB-SubCell"/>
</dbReference>
<evidence type="ECO:0000313" key="11">
    <source>
        <dbReference type="Proteomes" id="UP000030121"/>
    </source>
</evidence>
<dbReference type="EMBL" id="JRLW01000008">
    <property type="protein sequence ID" value="KGO89583.1"/>
    <property type="molecule type" value="Genomic_DNA"/>
</dbReference>
<dbReference type="STRING" id="1121899.GCA_000430025_00596"/>
<dbReference type="InterPro" id="IPR025857">
    <property type="entry name" value="MacB_PCD"/>
</dbReference>
<keyword evidence="5 7" id="KW-0472">Membrane</keyword>
<comment type="subcellular location">
    <subcellularLocation>
        <location evidence="1">Cell membrane</location>
        <topology evidence="1">Multi-pass membrane protein</topology>
    </subcellularLocation>
</comment>
<dbReference type="Pfam" id="PF12704">
    <property type="entry name" value="MacB_PCD"/>
    <property type="match status" value="1"/>
</dbReference>
<evidence type="ECO:0000259" key="8">
    <source>
        <dbReference type="Pfam" id="PF02687"/>
    </source>
</evidence>
<keyword evidence="11" id="KW-1185">Reference proteome</keyword>
<dbReference type="GO" id="GO:0022857">
    <property type="term" value="F:transmembrane transporter activity"/>
    <property type="evidence" value="ECO:0007669"/>
    <property type="project" value="TreeGrafter"/>
</dbReference>
<protein>
    <submittedName>
        <fullName evidence="10">ABC transporter permease</fullName>
    </submittedName>
</protein>
<feature type="transmembrane region" description="Helical" evidence="7">
    <location>
        <begin position="337"/>
        <end position="370"/>
    </location>
</feature>
<dbReference type="InterPro" id="IPR003838">
    <property type="entry name" value="ABC3_permease_C"/>
</dbReference>
<dbReference type="Proteomes" id="UP000030121">
    <property type="component" value="Unassembled WGS sequence"/>
</dbReference>
<keyword evidence="2" id="KW-1003">Cell membrane</keyword>
<comment type="caution">
    <text evidence="10">The sequence shown here is derived from an EMBL/GenBank/DDBJ whole genome shotgun (WGS) entry which is preliminary data.</text>
</comment>
<comment type="similarity">
    <text evidence="6">Belongs to the ABC-4 integral membrane protein family.</text>
</comment>
<evidence type="ECO:0000256" key="6">
    <source>
        <dbReference type="ARBA" id="ARBA00038076"/>
    </source>
</evidence>
<keyword evidence="3 7" id="KW-0812">Transmembrane</keyword>
<evidence type="ECO:0000256" key="3">
    <source>
        <dbReference type="ARBA" id="ARBA00022692"/>
    </source>
</evidence>
<name>A0A0A2MDQ8_9FLAO</name>
<proteinExistence type="inferred from homology"/>
<dbReference type="PANTHER" id="PTHR30572:SF4">
    <property type="entry name" value="ABC TRANSPORTER PERMEASE YTRF"/>
    <property type="match status" value="1"/>
</dbReference>
<feature type="transmembrane region" description="Helical" evidence="7">
    <location>
        <begin position="21"/>
        <end position="46"/>
    </location>
</feature>
<feature type="transmembrane region" description="Helical" evidence="7">
    <location>
        <begin position="291"/>
        <end position="316"/>
    </location>
</feature>
<dbReference type="Pfam" id="PF02687">
    <property type="entry name" value="FtsX"/>
    <property type="match status" value="1"/>
</dbReference>
<sequence>MGNVGLFKENTKIAIDSIRTNLLRTILTILIIAIGITALVGILTLVSALENTIMKDFASMGANTFSISQYDFSARMRQGDNEQKINPIINYPQVKEFKEKYDYPFTSTSLSFTATATAEIKYESDKTDPKVTVMGVDEIFLPNKGLEVTKGRNFTGFDVENNNFVCVLGSDVDKDLFKDSNPLDKTISIRGAKFKVIGVLKEKGSTFGSSQDFRVLIPIQIARSLFSAPNINYDLSVMIANKNLMDQAVDNATITMRRVRKLNPVEENNFGVERSDELINTLLSNTEVLAISAWVIGIITVFGSSIALMNIMLVSVTERTREIGVRKSLGAKRSTIAWQFFTETLVIGQLGGLVGIILGVLIGFGLSAALSFSFSIPWMAIFAAVVTSLVVALFSGLYPAIKASKLDPVEALRYE</sequence>
<dbReference type="eggNOG" id="COG0577">
    <property type="taxonomic scope" value="Bacteria"/>
</dbReference>
<keyword evidence="4 7" id="KW-1133">Transmembrane helix</keyword>
<evidence type="ECO:0000256" key="2">
    <source>
        <dbReference type="ARBA" id="ARBA00022475"/>
    </source>
</evidence>
<feature type="domain" description="ABC3 transporter permease C-terminal" evidence="8">
    <location>
        <begin position="295"/>
        <end position="408"/>
    </location>
</feature>
<dbReference type="PANTHER" id="PTHR30572">
    <property type="entry name" value="MEMBRANE COMPONENT OF TRANSPORTER-RELATED"/>
    <property type="match status" value="1"/>
</dbReference>
<feature type="transmembrane region" description="Helical" evidence="7">
    <location>
        <begin position="376"/>
        <end position="398"/>
    </location>
</feature>
<evidence type="ECO:0000259" key="9">
    <source>
        <dbReference type="Pfam" id="PF12704"/>
    </source>
</evidence>
<dbReference type="AlphaFoldDB" id="A0A0A2MDQ8"/>
<evidence type="ECO:0000256" key="4">
    <source>
        <dbReference type="ARBA" id="ARBA00022989"/>
    </source>
</evidence>
<reference evidence="10 11" key="1">
    <citation type="submission" date="2013-09" db="EMBL/GenBank/DDBJ databases">
        <authorList>
            <person name="Zeng Z."/>
            <person name="Chen C."/>
        </authorList>
    </citation>
    <scope>NUCLEOTIDE SEQUENCE [LARGE SCALE GENOMIC DNA]</scope>
    <source>
        <strain evidence="10 11">GH29-5</strain>
    </source>
</reference>
<dbReference type="RefSeq" id="WP_035744349.1">
    <property type="nucleotide sequence ID" value="NZ_AUCZ01000003.1"/>
</dbReference>
<gene>
    <name evidence="10" type="ORF">Q764_07380</name>
</gene>
<dbReference type="OrthoDB" id="9770036at2"/>
<feature type="domain" description="MacB-like periplasmic core" evidence="9">
    <location>
        <begin position="25"/>
        <end position="251"/>
    </location>
</feature>
<evidence type="ECO:0000256" key="7">
    <source>
        <dbReference type="SAM" id="Phobius"/>
    </source>
</evidence>
<accession>A0A0A2MDQ8</accession>
<evidence type="ECO:0000256" key="1">
    <source>
        <dbReference type="ARBA" id="ARBA00004651"/>
    </source>
</evidence>
<organism evidence="10 11">
    <name type="scientific">Flavobacterium suncheonense GH29-5 = DSM 17707</name>
    <dbReference type="NCBI Taxonomy" id="1121899"/>
    <lineage>
        <taxon>Bacteria</taxon>
        <taxon>Pseudomonadati</taxon>
        <taxon>Bacteroidota</taxon>
        <taxon>Flavobacteriia</taxon>
        <taxon>Flavobacteriales</taxon>
        <taxon>Flavobacteriaceae</taxon>
        <taxon>Flavobacterium</taxon>
    </lineage>
</organism>
<evidence type="ECO:0000256" key="5">
    <source>
        <dbReference type="ARBA" id="ARBA00023136"/>
    </source>
</evidence>
<evidence type="ECO:0000313" key="10">
    <source>
        <dbReference type="EMBL" id="KGO89583.1"/>
    </source>
</evidence>
<dbReference type="InterPro" id="IPR050250">
    <property type="entry name" value="Macrolide_Exporter_MacB"/>
</dbReference>